<name>A0A1Y2JS23_BRAJP</name>
<gene>
    <name evidence="1" type="ORF">BSZ19_15000</name>
</gene>
<organism evidence="1 2">
    <name type="scientific">Bradyrhizobium japonicum</name>
    <dbReference type="NCBI Taxonomy" id="375"/>
    <lineage>
        <taxon>Bacteria</taxon>
        <taxon>Pseudomonadati</taxon>
        <taxon>Pseudomonadota</taxon>
        <taxon>Alphaproteobacteria</taxon>
        <taxon>Hyphomicrobiales</taxon>
        <taxon>Nitrobacteraceae</taxon>
        <taxon>Bradyrhizobium</taxon>
    </lineage>
</organism>
<evidence type="ECO:0000313" key="1">
    <source>
        <dbReference type="EMBL" id="OSJ33560.1"/>
    </source>
</evidence>
<dbReference type="EMBL" id="NAFL01000240">
    <property type="protein sequence ID" value="OSJ33560.1"/>
    <property type="molecule type" value="Genomic_DNA"/>
</dbReference>
<dbReference type="AlphaFoldDB" id="A0A1Y2JS23"/>
<sequence length="250" mass="28028">MSVQSALSAIPDGLRLPLLSEYQSIVQNFAEHRWSPSELSGGKFCEIVFTILDGYAKGIYSISPKKPRAFDQACKLLENNSQVPRSFQILIPRLLPALFEVRNNRGVGHAGGDVDPNHMDAVFVLSSCTWVMAELVRVFHNVSILDAQDIVDKLAERRMPLLWIGDGMRRVLDPKMGLREQILLLLCTSPGKIATAELKNWTGYKNNTYFRKLLREMHEERQIELDSDGSAALILPPGDKIASEIIAKRV</sequence>
<dbReference type="Proteomes" id="UP000193335">
    <property type="component" value="Unassembled WGS sequence"/>
</dbReference>
<evidence type="ECO:0000313" key="2">
    <source>
        <dbReference type="Proteomes" id="UP000193335"/>
    </source>
</evidence>
<dbReference type="RefSeq" id="WP_085400405.1">
    <property type="nucleotide sequence ID" value="NZ_NAFL01000240.1"/>
</dbReference>
<comment type="caution">
    <text evidence="1">The sequence shown here is derived from an EMBL/GenBank/DDBJ whole genome shotgun (WGS) entry which is preliminary data.</text>
</comment>
<proteinExistence type="predicted"/>
<protein>
    <submittedName>
        <fullName evidence="1">Uncharacterized protein</fullName>
    </submittedName>
</protein>
<accession>A0A1Y2JS23</accession>
<reference evidence="1 2" key="1">
    <citation type="submission" date="2017-03" db="EMBL/GenBank/DDBJ databases">
        <title>Whole genome sequences of fourteen strains of Bradyrhizobium canariense and one strain of Bradyrhizobium japonicum isolated from Lupinus (Papilionoideae: Genisteae) species in Algeria.</title>
        <authorList>
            <person name="Crovadore J."/>
            <person name="Chekireb D."/>
            <person name="Brachmann A."/>
            <person name="Chablais R."/>
            <person name="Cochard B."/>
            <person name="Lefort F."/>
        </authorList>
    </citation>
    <scope>NUCLEOTIDE SEQUENCE [LARGE SCALE GENOMIC DNA]</scope>
    <source>
        <strain evidence="1 2">UBMA197</strain>
    </source>
</reference>